<accession>A0A8S5V216</accession>
<reference evidence="1" key="1">
    <citation type="journal article" date="2021" name="Proc. Natl. Acad. Sci. U.S.A.">
        <title>A Catalog of Tens of Thousands of Viruses from Human Metagenomes Reveals Hidden Associations with Chronic Diseases.</title>
        <authorList>
            <person name="Tisza M.J."/>
            <person name="Buck C.B."/>
        </authorList>
    </citation>
    <scope>NUCLEOTIDE SEQUENCE</scope>
    <source>
        <strain evidence="1">CtJ2i1</strain>
    </source>
</reference>
<evidence type="ECO:0000313" key="1">
    <source>
        <dbReference type="EMBL" id="DAG00757.1"/>
    </source>
</evidence>
<sequence>MKKARIHKYTHSVYYVLLFPIYTETDTKIKKSQILSDFNFLYFFYLKIPVLSNMH</sequence>
<dbReference type="EMBL" id="BK016182">
    <property type="protein sequence ID" value="DAG00757.1"/>
    <property type="molecule type" value="Genomic_DNA"/>
</dbReference>
<proteinExistence type="predicted"/>
<protein>
    <submittedName>
        <fullName evidence="1">Uncharacterized protein</fullName>
    </submittedName>
</protein>
<organism evidence="1">
    <name type="scientific">Myoviridae sp. ctJ2i1</name>
    <dbReference type="NCBI Taxonomy" id="2825079"/>
    <lineage>
        <taxon>Viruses</taxon>
        <taxon>Duplodnaviria</taxon>
        <taxon>Heunggongvirae</taxon>
        <taxon>Uroviricota</taxon>
        <taxon>Caudoviricetes</taxon>
    </lineage>
</organism>
<name>A0A8S5V216_9CAUD</name>